<evidence type="ECO:0008006" key="6">
    <source>
        <dbReference type="Google" id="ProtNLM"/>
    </source>
</evidence>
<evidence type="ECO:0000256" key="1">
    <source>
        <dbReference type="SAM" id="MobiDB-lite"/>
    </source>
</evidence>
<dbReference type="SUPFAM" id="SSF55724">
    <property type="entry name" value="Mog1p/PsbP-like"/>
    <property type="match status" value="1"/>
</dbReference>
<proteinExistence type="predicted"/>
<reference evidence="5" key="2">
    <citation type="submission" date="2016-04" db="EMBL/GenBank/DDBJ databases">
        <authorList>
            <person name="Antunes L.P."/>
            <person name="Martins L.F."/>
            <person name="Pereira R.V."/>
            <person name="Thomas A.M."/>
            <person name="Barbosa D."/>
            <person name="Nascimento L."/>
            <person name="Silva G.M."/>
            <person name="Condomitti G.W."/>
            <person name="Digiampietri L.A."/>
            <person name="Lombardi K.C."/>
            <person name="Ramos P.L."/>
            <person name="Quaggio R.B."/>
            <person name="Oliveira J.C."/>
            <person name="Pascon R.C."/>
            <person name="Cruz J.B."/>
            <person name="Silva A.M."/>
            <person name="Setubal J.C."/>
        </authorList>
    </citation>
    <scope>NUCLEOTIDE SEQUENCE [LARGE SCALE GENOMIC DNA]</scope>
</reference>
<gene>
    <name evidence="4" type="ORF">A6D92_00480</name>
    <name evidence="3" type="ORF">CWE10_11220</name>
</gene>
<protein>
    <recommendedName>
        <fullName evidence="6">PsbP C-terminal domain-containing protein</fullName>
    </recommendedName>
</protein>
<dbReference type="InterPro" id="IPR016123">
    <property type="entry name" value="Mog1/PsbP_a/b/a-sand"/>
</dbReference>
<accession>A0A1Y2T6W7</accession>
<organism evidence="4 5">
    <name type="scientific">Symbiobacterium thermophilum</name>
    <dbReference type="NCBI Taxonomy" id="2734"/>
    <lineage>
        <taxon>Bacteria</taxon>
        <taxon>Bacillati</taxon>
        <taxon>Bacillota</taxon>
        <taxon>Clostridia</taxon>
        <taxon>Eubacteriales</taxon>
        <taxon>Symbiobacteriaceae</taxon>
        <taxon>Symbiobacterium</taxon>
    </lineage>
</organism>
<feature type="region of interest" description="Disordered" evidence="1">
    <location>
        <begin position="26"/>
        <end position="54"/>
    </location>
</feature>
<comment type="caution">
    <text evidence="4">The sequence shown here is derived from an EMBL/GenBank/DDBJ whole genome shotgun (WGS) entry which is preliminary data.</text>
</comment>
<keyword evidence="2" id="KW-0732">Signal</keyword>
<feature type="signal peptide" evidence="2">
    <location>
        <begin position="1"/>
        <end position="22"/>
    </location>
</feature>
<dbReference type="EMBL" id="PIUK01000107">
    <property type="protein sequence ID" value="MBY6276760.1"/>
    <property type="molecule type" value="Genomic_DNA"/>
</dbReference>
<dbReference type="Proteomes" id="UP000194267">
    <property type="component" value="Unassembled WGS sequence"/>
</dbReference>
<dbReference type="AlphaFoldDB" id="A0A1Y2T6W7"/>
<name>A0A1Y2T6W7_SYMTR</name>
<dbReference type="PROSITE" id="PS51257">
    <property type="entry name" value="PROKAR_LIPOPROTEIN"/>
    <property type="match status" value="1"/>
</dbReference>
<dbReference type="EMBL" id="LWLV01000019">
    <property type="protein sequence ID" value="OTA42262.1"/>
    <property type="molecule type" value="Genomic_DNA"/>
</dbReference>
<dbReference type="Gene3D" id="3.40.1000.10">
    <property type="entry name" value="Mog1/PsbP, alpha/beta/alpha sandwich"/>
    <property type="match status" value="1"/>
</dbReference>
<evidence type="ECO:0000313" key="3">
    <source>
        <dbReference type="EMBL" id="MBY6276760.1"/>
    </source>
</evidence>
<feature type="chain" id="PRO_5038221840" description="PsbP C-terminal domain-containing protein" evidence="2">
    <location>
        <begin position="23"/>
        <end position="223"/>
    </location>
</feature>
<reference evidence="3" key="3">
    <citation type="submission" date="2017-11" db="EMBL/GenBank/DDBJ databases">
        <title>Three new genomes from thermophilic consortium.</title>
        <authorList>
            <person name="Quaggio R."/>
            <person name="Amgarten D."/>
            <person name="Setubal J.C."/>
        </authorList>
    </citation>
    <scope>NUCLEOTIDE SEQUENCE</scope>
    <source>
        <strain evidence="3">ZCTH01-B2</strain>
    </source>
</reference>
<evidence type="ECO:0000313" key="4">
    <source>
        <dbReference type="EMBL" id="OTA42262.1"/>
    </source>
</evidence>
<dbReference type="Proteomes" id="UP000732377">
    <property type="component" value="Unassembled WGS sequence"/>
</dbReference>
<reference evidence="4" key="1">
    <citation type="submission" date="2016-04" db="EMBL/GenBank/DDBJ databases">
        <authorList>
            <person name="Evans L.H."/>
            <person name="Alamgir A."/>
            <person name="Owens N."/>
            <person name="Weber N.D."/>
            <person name="Virtaneva K."/>
            <person name="Barbian K."/>
            <person name="Babar A."/>
            <person name="Rosenke K."/>
        </authorList>
    </citation>
    <scope>NUCLEOTIDE SEQUENCE [LARGE SCALE GENOMIC DNA]</scope>
    <source>
        <strain evidence="4">G2</strain>
    </source>
</reference>
<dbReference type="RefSeq" id="WP_011195201.1">
    <property type="nucleotide sequence ID" value="NZ_JACSIR010000025.1"/>
</dbReference>
<evidence type="ECO:0000313" key="5">
    <source>
        <dbReference type="Proteomes" id="UP000194267"/>
    </source>
</evidence>
<sequence>MRRRLRLLAPLLAILLLTAAGCGEPEAQGPAAGGDQTDVQSEPPAEGEGQQDGQQIPLTLVYSHPDTGLTLGVPEGWVVYPLEDAVVALISPERGEEDFFRENILVTADGQFPDPALDVYVEALEQEVRHRYPDTETLESGEATVGGVPARWIVDRFTGEKGETRVYRVVLVRDGIAYVLHGTAPVWTFDDYRPVFEAVAQSITWVEPRAVEPEPEAPSETGP</sequence>
<evidence type="ECO:0000256" key="2">
    <source>
        <dbReference type="SAM" id="SignalP"/>
    </source>
</evidence>